<evidence type="ECO:0000313" key="2">
    <source>
        <dbReference type="EMBL" id="PWN89038.1"/>
    </source>
</evidence>
<sequence length="179" mass="19508">MSKEKQDQGGNMLTILLSQADDLDFTGGDSNSDDKASSLVVPGFEISKLFAIIEFAFSQGGVEGGILEGMDMMSRDEAKKAINGVFLYRVTSAEGKKQSFLVEMRKEGRFYLGETVGGKKIKPDVTVEVSDKDMVSLATGKASPQMMFMKGRIKARGNLMLGLRSQSTLQKEVSKMSKL</sequence>
<dbReference type="EMBL" id="KZ819637">
    <property type="protein sequence ID" value="PWN89038.1"/>
    <property type="molecule type" value="Genomic_DNA"/>
</dbReference>
<accession>A0A316YK84</accession>
<organism evidence="2 3">
    <name type="scientific">Acaromyces ingoldii</name>
    <dbReference type="NCBI Taxonomy" id="215250"/>
    <lineage>
        <taxon>Eukaryota</taxon>
        <taxon>Fungi</taxon>
        <taxon>Dikarya</taxon>
        <taxon>Basidiomycota</taxon>
        <taxon>Ustilaginomycotina</taxon>
        <taxon>Exobasidiomycetes</taxon>
        <taxon>Exobasidiales</taxon>
        <taxon>Cryptobasidiaceae</taxon>
        <taxon>Acaromyces</taxon>
    </lineage>
</organism>
<reference evidence="2 3" key="1">
    <citation type="journal article" date="2018" name="Mol. Biol. Evol.">
        <title>Broad Genomic Sampling Reveals a Smut Pathogenic Ancestry of the Fungal Clade Ustilaginomycotina.</title>
        <authorList>
            <person name="Kijpornyongpan T."/>
            <person name="Mondo S.J."/>
            <person name="Barry K."/>
            <person name="Sandor L."/>
            <person name="Lee J."/>
            <person name="Lipzen A."/>
            <person name="Pangilinan J."/>
            <person name="LaButti K."/>
            <person name="Hainaut M."/>
            <person name="Henrissat B."/>
            <person name="Grigoriev I.V."/>
            <person name="Spatafora J.W."/>
            <person name="Aime M.C."/>
        </authorList>
    </citation>
    <scope>NUCLEOTIDE SEQUENCE [LARGE SCALE GENOMIC DNA]</scope>
    <source>
        <strain evidence="2 3">MCA 4198</strain>
    </source>
</reference>
<dbReference type="Proteomes" id="UP000245768">
    <property type="component" value="Unassembled WGS sequence"/>
</dbReference>
<dbReference type="GeneID" id="37043906"/>
<protein>
    <submittedName>
        <fullName evidence="2">Sterol-binding-like protein</fullName>
    </submittedName>
</protein>
<dbReference type="Pfam" id="PF02036">
    <property type="entry name" value="SCP2"/>
    <property type="match status" value="1"/>
</dbReference>
<feature type="domain" description="SCP2" evidence="1">
    <location>
        <begin position="75"/>
        <end position="169"/>
    </location>
</feature>
<dbReference type="STRING" id="215250.A0A316YK84"/>
<gene>
    <name evidence="2" type="ORF">FA10DRAFT_267640</name>
</gene>
<dbReference type="AlphaFoldDB" id="A0A316YK84"/>
<dbReference type="InterPro" id="IPR003033">
    <property type="entry name" value="SCP2_sterol-bd_dom"/>
</dbReference>
<dbReference type="GO" id="GO:0005829">
    <property type="term" value="C:cytosol"/>
    <property type="evidence" value="ECO:0007669"/>
    <property type="project" value="TreeGrafter"/>
</dbReference>
<evidence type="ECO:0000313" key="3">
    <source>
        <dbReference type="Proteomes" id="UP000245768"/>
    </source>
</evidence>
<proteinExistence type="predicted"/>
<keyword evidence="3" id="KW-1185">Reference proteome</keyword>
<dbReference type="RefSeq" id="XP_025376236.1">
    <property type="nucleotide sequence ID" value="XM_025521990.1"/>
</dbReference>
<dbReference type="Gene3D" id="3.30.1050.10">
    <property type="entry name" value="SCP2 sterol-binding domain"/>
    <property type="match status" value="1"/>
</dbReference>
<dbReference type="PANTHER" id="PTHR10094:SF28">
    <property type="entry name" value="SCP2 DOMAIN-CONTAINING PROTEIN"/>
    <property type="match status" value="1"/>
</dbReference>
<dbReference type="InterPro" id="IPR036527">
    <property type="entry name" value="SCP2_sterol-bd_dom_sf"/>
</dbReference>
<dbReference type="SUPFAM" id="SSF55718">
    <property type="entry name" value="SCP-like"/>
    <property type="match status" value="1"/>
</dbReference>
<dbReference type="OrthoDB" id="10265837at2759"/>
<dbReference type="PANTHER" id="PTHR10094">
    <property type="entry name" value="STEROL CARRIER PROTEIN 2 SCP-2 FAMILY PROTEIN"/>
    <property type="match status" value="1"/>
</dbReference>
<dbReference type="InParanoid" id="A0A316YK84"/>
<evidence type="ECO:0000259" key="1">
    <source>
        <dbReference type="Pfam" id="PF02036"/>
    </source>
</evidence>
<name>A0A316YK84_9BASI</name>